<sequence length="70" mass="7661">MEVIEQSEVSASVRVSETEAKILSLAVRYWKDAMDTGSPLVSDLSERLAIINADFDEILSGNPSEDETDS</sequence>
<protein>
    <submittedName>
        <fullName evidence="1">Uncharacterized protein</fullName>
    </submittedName>
</protein>
<dbReference type="EMBL" id="SHNN01000002">
    <property type="protein sequence ID" value="MCX2980931.1"/>
    <property type="molecule type" value="Genomic_DNA"/>
</dbReference>
<keyword evidence="2" id="KW-1185">Reference proteome</keyword>
<accession>A0ABT3TF62</accession>
<evidence type="ECO:0000313" key="2">
    <source>
        <dbReference type="Proteomes" id="UP001143362"/>
    </source>
</evidence>
<gene>
    <name evidence="1" type="ORF">EYC98_08645</name>
</gene>
<evidence type="ECO:0000313" key="1">
    <source>
        <dbReference type="EMBL" id="MCX2980931.1"/>
    </source>
</evidence>
<dbReference type="Proteomes" id="UP001143362">
    <property type="component" value="Unassembled WGS sequence"/>
</dbReference>
<dbReference type="RefSeq" id="WP_279244947.1">
    <property type="nucleotide sequence ID" value="NZ_SHNN01000002.1"/>
</dbReference>
<organism evidence="1 2">
    <name type="scientific">Candidatus Litorirhabdus singularis</name>
    <dbReference type="NCBI Taxonomy" id="2518993"/>
    <lineage>
        <taxon>Bacteria</taxon>
        <taxon>Pseudomonadati</taxon>
        <taxon>Pseudomonadota</taxon>
        <taxon>Gammaproteobacteria</taxon>
        <taxon>Cellvibrionales</taxon>
        <taxon>Halieaceae</taxon>
        <taxon>Candidatus Litorirhabdus</taxon>
    </lineage>
</organism>
<name>A0ABT3TF62_9GAMM</name>
<proteinExistence type="predicted"/>
<reference evidence="1" key="1">
    <citation type="submission" date="2019-02" db="EMBL/GenBank/DDBJ databases">
        <authorList>
            <person name="Li S.-H."/>
        </authorList>
    </citation>
    <scope>NUCLEOTIDE SEQUENCE</scope>
    <source>
        <strain evidence="1">IMCC14734</strain>
    </source>
</reference>
<comment type="caution">
    <text evidence="1">The sequence shown here is derived from an EMBL/GenBank/DDBJ whole genome shotgun (WGS) entry which is preliminary data.</text>
</comment>